<dbReference type="PROSITE" id="PS50089">
    <property type="entry name" value="ZF_RING_2"/>
    <property type="match status" value="1"/>
</dbReference>
<dbReference type="GO" id="GO:0004842">
    <property type="term" value="F:ubiquitin-protein transferase activity"/>
    <property type="evidence" value="ECO:0007669"/>
    <property type="project" value="InterPro"/>
</dbReference>
<dbReference type="GO" id="GO:0005634">
    <property type="term" value="C:nucleus"/>
    <property type="evidence" value="ECO:0007669"/>
    <property type="project" value="InterPro"/>
</dbReference>
<dbReference type="SUPFAM" id="SSF57850">
    <property type="entry name" value="RING/U-box"/>
    <property type="match status" value="1"/>
</dbReference>
<organism evidence="3 4">
    <name type="scientific">Dipteronia sinensis</name>
    <dbReference type="NCBI Taxonomy" id="43782"/>
    <lineage>
        <taxon>Eukaryota</taxon>
        <taxon>Viridiplantae</taxon>
        <taxon>Streptophyta</taxon>
        <taxon>Embryophyta</taxon>
        <taxon>Tracheophyta</taxon>
        <taxon>Spermatophyta</taxon>
        <taxon>Magnoliopsida</taxon>
        <taxon>eudicotyledons</taxon>
        <taxon>Gunneridae</taxon>
        <taxon>Pentapetalae</taxon>
        <taxon>rosids</taxon>
        <taxon>malvids</taxon>
        <taxon>Sapindales</taxon>
        <taxon>Sapindaceae</taxon>
        <taxon>Hippocastanoideae</taxon>
        <taxon>Acereae</taxon>
        <taxon>Dipteronia</taxon>
    </lineage>
</organism>
<dbReference type="PANTHER" id="PTHR16047">
    <property type="entry name" value="RFWD3 PROTEIN"/>
    <property type="match status" value="1"/>
</dbReference>
<comment type="caution">
    <text evidence="3">The sequence shown here is derived from an EMBL/GenBank/DDBJ whole genome shotgun (WGS) entry which is preliminary data.</text>
</comment>
<evidence type="ECO:0000313" key="3">
    <source>
        <dbReference type="EMBL" id="KAK3232543.1"/>
    </source>
</evidence>
<evidence type="ECO:0000259" key="2">
    <source>
        <dbReference type="PROSITE" id="PS50089"/>
    </source>
</evidence>
<protein>
    <recommendedName>
        <fullName evidence="2">RING-type domain-containing protein</fullName>
    </recommendedName>
</protein>
<evidence type="ECO:0000256" key="1">
    <source>
        <dbReference type="PROSITE-ProRule" id="PRU00175"/>
    </source>
</evidence>
<feature type="domain" description="RING-type" evidence="2">
    <location>
        <begin position="6"/>
        <end position="54"/>
    </location>
</feature>
<dbReference type="InterPro" id="IPR001841">
    <property type="entry name" value="Znf_RING"/>
</dbReference>
<dbReference type="EMBL" id="JANJYJ010000001">
    <property type="protein sequence ID" value="KAK3232543.1"/>
    <property type="molecule type" value="Genomic_DNA"/>
</dbReference>
<dbReference type="Proteomes" id="UP001281410">
    <property type="component" value="Unassembled WGS sequence"/>
</dbReference>
<dbReference type="Gene3D" id="3.30.40.10">
    <property type="entry name" value="Zinc/RING finger domain, C3HC4 (zinc finger)"/>
    <property type="match status" value="1"/>
</dbReference>
<keyword evidence="1" id="KW-0479">Metal-binding</keyword>
<dbReference type="GO" id="GO:0036297">
    <property type="term" value="P:interstrand cross-link repair"/>
    <property type="evidence" value="ECO:0007669"/>
    <property type="project" value="InterPro"/>
</dbReference>
<accession>A0AAE0B9J7</accession>
<reference evidence="3" key="1">
    <citation type="journal article" date="2023" name="Plant J.">
        <title>Genome sequences and population genomics provide insights into the demographic history, inbreeding, and mutation load of two 'living fossil' tree species of Dipteronia.</title>
        <authorList>
            <person name="Feng Y."/>
            <person name="Comes H.P."/>
            <person name="Chen J."/>
            <person name="Zhu S."/>
            <person name="Lu R."/>
            <person name="Zhang X."/>
            <person name="Li P."/>
            <person name="Qiu J."/>
            <person name="Olsen K.M."/>
            <person name="Qiu Y."/>
        </authorList>
    </citation>
    <scope>NUCLEOTIDE SEQUENCE</scope>
    <source>
        <strain evidence="3">NBL</strain>
    </source>
</reference>
<evidence type="ECO:0000313" key="4">
    <source>
        <dbReference type="Proteomes" id="UP001281410"/>
    </source>
</evidence>
<sequence>MQIHDCEICLDRWRCEGDDQICCLPCGHLFGFSCINKCIPQSEDEVSAKCPKCRMPFRSRDVRKIYGSPVTVLDEDLLDVNLHL</sequence>
<dbReference type="AlphaFoldDB" id="A0AAE0B9J7"/>
<dbReference type="InterPro" id="IPR013083">
    <property type="entry name" value="Znf_RING/FYVE/PHD"/>
</dbReference>
<gene>
    <name evidence="3" type="ORF">Dsin_004424</name>
</gene>
<name>A0AAE0B9J7_9ROSI</name>
<keyword evidence="1" id="KW-0862">Zinc</keyword>
<keyword evidence="1" id="KW-0863">Zinc-finger</keyword>
<keyword evidence="4" id="KW-1185">Reference proteome</keyword>
<dbReference type="PANTHER" id="PTHR16047:SF7">
    <property type="entry name" value="E3 UBIQUITIN-PROTEIN LIGASE RFWD3"/>
    <property type="match status" value="1"/>
</dbReference>
<dbReference type="GO" id="GO:0008270">
    <property type="term" value="F:zinc ion binding"/>
    <property type="evidence" value="ECO:0007669"/>
    <property type="project" value="UniProtKB-KW"/>
</dbReference>
<dbReference type="GO" id="GO:0016567">
    <property type="term" value="P:protein ubiquitination"/>
    <property type="evidence" value="ECO:0007669"/>
    <property type="project" value="InterPro"/>
</dbReference>
<proteinExistence type="predicted"/>
<dbReference type="InterPro" id="IPR037381">
    <property type="entry name" value="RFWD3"/>
</dbReference>